<feature type="transmembrane region" description="Helical" evidence="1">
    <location>
        <begin position="16"/>
        <end position="42"/>
    </location>
</feature>
<dbReference type="AlphaFoldDB" id="A0A1G6GPP5"/>
<keyword evidence="1" id="KW-1133">Transmembrane helix</keyword>
<protein>
    <submittedName>
        <fullName evidence="2">Uncharacterized protein</fullName>
    </submittedName>
</protein>
<dbReference type="OrthoDB" id="2156233at2"/>
<keyword evidence="1" id="KW-0812">Transmembrane</keyword>
<feature type="transmembrane region" description="Helical" evidence="1">
    <location>
        <begin position="243"/>
        <end position="263"/>
    </location>
</feature>
<feature type="transmembrane region" description="Helical" evidence="1">
    <location>
        <begin position="104"/>
        <end position="121"/>
    </location>
</feature>
<proteinExistence type="predicted"/>
<feature type="transmembrane region" description="Helical" evidence="1">
    <location>
        <begin position="217"/>
        <end position="237"/>
    </location>
</feature>
<feature type="transmembrane region" description="Helical" evidence="1">
    <location>
        <begin position="127"/>
        <end position="143"/>
    </location>
</feature>
<evidence type="ECO:0000313" key="3">
    <source>
        <dbReference type="Proteomes" id="UP000242949"/>
    </source>
</evidence>
<feature type="transmembrane region" description="Helical" evidence="1">
    <location>
        <begin position="178"/>
        <end position="197"/>
    </location>
</feature>
<evidence type="ECO:0000313" key="2">
    <source>
        <dbReference type="EMBL" id="SDB83914.1"/>
    </source>
</evidence>
<keyword evidence="3" id="KW-1185">Reference proteome</keyword>
<reference evidence="3" key="1">
    <citation type="submission" date="2016-09" db="EMBL/GenBank/DDBJ databases">
        <authorList>
            <person name="Varghese N."/>
            <person name="Submissions S."/>
        </authorList>
    </citation>
    <scope>NUCLEOTIDE SEQUENCE [LARGE SCALE GENOMIC DNA]</scope>
    <source>
        <strain evidence="3">S5</strain>
    </source>
</reference>
<keyword evidence="1" id="KW-0472">Membrane</keyword>
<dbReference type="Proteomes" id="UP000242949">
    <property type="component" value="Unassembled WGS sequence"/>
</dbReference>
<name>A0A1G6GPP5_9BACI</name>
<gene>
    <name evidence="2" type="ORF">SAMN05421734_101364</name>
</gene>
<feature type="transmembrane region" description="Helical" evidence="1">
    <location>
        <begin position="62"/>
        <end position="92"/>
    </location>
</feature>
<dbReference type="EMBL" id="FMYI01000001">
    <property type="protein sequence ID" value="SDB83914.1"/>
    <property type="molecule type" value="Genomic_DNA"/>
</dbReference>
<sequence>MFTLGRAIDMRYKSNIMILGLTLMAAILGWIFTGEGVLGLYLGGGVFLSWALARELDPAHALSAFVVAILSFSTFLSTNPIQVTLIFWLLLLMRVVNRITGKKLTLVDVVSTLGFTVFLSFSRENSLYLLLFMVAIVSLVIIGERSMFVLISSSFTVILFLGQTIFMDSLSFISLGELDYLTGSLLILTFLSVPLFWKLSKANILDDLDKKVSSVRIFSSQLVYALAIILFTLYGSLTINDQLIHLAVILGIMLYHLSVRVFIFKY</sequence>
<organism evidence="2 3">
    <name type="scientific">Pelagirhabdus alkalitolerans</name>
    <dbReference type="NCBI Taxonomy" id="1612202"/>
    <lineage>
        <taxon>Bacteria</taxon>
        <taxon>Bacillati</taxon>
        <taxon>Bacillota</taxon>
        <taxon>Bacilli</taxon>
        <taxon>Bacillales</taxon>
        <taxon>Bacillaceae</taxon>
        <taxon>Pelagirhabdus</taxon>
    </lineage>
</organism>
<feature type="transmembrane region" description="Helical" evidence="1">
    <location>
        <begin position="148"/>
        <end position="166"/>
    </location>
</feature>
<evidence type="ECO:0000256" key="1">
    <source>
        <dbReference type="SAM" id="Phobius"/>
    </source>
</evidence>
<accession>A0A1G6GPP5</accession>